<keyword evidence="2" id="KW-0813">Transport</keyword>
<dbReference type="GO" id="GO:0016192">
    <property type="term" value="P:vesicle-mediated transport"/>
    <property type="evidence" value="ECO:0007669"/>
    <property type="project" value="InterPro"/>
</dbReference>
<dbReference type="AlphaFoldDB" id="A0A2J8WH77"/>
<dbReference type="SUPFAM" id="SSF49447">
    <property type="entry name" value="Second domain of Mu2 adaptin subunit (ap50) of ap2 adaptor"/>
    <property type="match status" value="1"/>
</dbReference>
<dbReference type="Gene3D" id="2.60.40.1170">
    <property type="entry name" value="Mu homology domain, subdomain B"/>
    <property type="match status" value="1"/>
</dbReference>
<comment type="subcellular location">
    <subcellularLocation>
        <location evidence="1">Endomembrane system</location>
    </subcellularLocation>
</comment>
<dbReference type="GO" id="GO:0012505">
    <property type="term" value="C:endomembrane system"/>
    <property type="evidence" value="ECO:0007669"/>
    <property type="project" value="UniProtKB-SubCell"/>
</dbReference>
<dbReference type="InterPro" id="IPR036168">
    <property type="entry name" value="AP2_Mu_C_sf"/>
</dbReference>
<dbReference type="GO" id="GO:0006886">
    <property type="term" value="P:intracellular protein transport"/>
    <property type="evidence" value="ECO:0007669"/>
    <property type="project" value="InterPro"/>
</dbReference>
<evidence type="ECO:0000259" key="5">
    <source>
        <dbReference type="PROSITE" id="PS51072"/>
    </source>
</evidence>
<evidence type="ECO:0000256" key="3">
    <source>
        <dbReference type="ARBA" id="ARBA00022927"/>
    </source>
</evidence>
<evidence type="ECO:0000313" key="6">
    <source>
        <dbReference type="EMBL" id="PNJ69133.1"/>
    </source>
</evidence>
<dbReference type="PRINTS" id="PR00314">
    <property type="entry name" value="CLATHRINADPT"/>
</dbReference>
<evidence type="ECO:0000256" key="2">
    <source>
        <dbReference type="ARBA" id="ARBA00022448"/>
    </source>
</evidence>
<comment type="caution">
    <text evidence="6">The sequence shown here is derived from an EMBL/GenBank/DDBJ whole genome shotgun (WGS) entry which is preliminary data.</text>
</comment>
<keyword evidence="3" id="KW-0653">Protein transport</keyword>
<gene>
    <name evidence="6" type="ORF">CR201_G0010601</name>
</gene>
<sequence>FKPSLLAQKIEVRIPTPLNTSGVQVICMKGKAKYKASENAIVWKIKRMAGMKESQISAEIELLPTNDKKKWARPPISMNFEVWQRRGLESCQGMLENVLEIILINHCTLEMRKLRPRKKNWL</sequence>
<dbReference type="InterPro" id="IPR028565">
    <property type="entry name" value="MHD"/>
</dbReference>
<dbReference type="InterPro" id="IPR001392">
    <property type="entry name" value="Clathrin_mu"/>
</dbReference>
<dbReference type="Pfam" id="PF00928">
    <property type="entry name" value="Adap_comp_sub"/>
    <property type="match status" value="1"/>
</dbReference>
<dbReference type="PROSITE" id="PS51072">
    <property type="entry name" value="MHD"/>
    <property type="match status" value="1"/>
</dbReference>
<organism evidence="6">
    <name type="scientific">Pongo abelii</name>
    <name type="common">Sumatran orangutan</name>
    <name type="synonym">Pongo pygmaeus abelii</name>
    <dbReference type="NCBI Taxonomy" id="9601"/>
    <lineage>
        <taxon>Eukaryota</taxon>
        <taxon>Metazoa</taxon>
        <taxon>Chordata</taxon>
        <taxon>Craniata</taxon>
        <taxon>Vertebrata</taxon>
        <taxon>Euteleostomi</taxon>
        <taxon>Mammalia</taxon>
        <taxon>Eutheria</taxon>
        <taxon>Euarchontoglires</taxon>
        <taxon>Primates</taxon>
        <taxon>Haplorrhini</taxon>
        <taxon>Catarrhini</taxon>
        <taxon>Hominidae</taxon>
        <taxon>Pongo</taxon>
    </lineage>
</organism>
<dbReference type="PANTHER" id="PTHR10529">
    <property type="entry name" value="AP COMPLEX SUBUNIT MU"/>
    <property type="match status" value="1"/>
</dbReference>
<dbReference type="GO" id="GO:0030131">
    <property type="term" value="C:clathrin adaptor complex"/>
    <property type="evidence" value="ECO:0007669"/>
    <property type="project" value="InterPro"/>
</dbReference>
<evidence type="ECO:0000256" key="1">
    <source>
        <dbReference type="ARBA" id="ARBA00004308"/>
    </source>
</evidence>
<dbReference type="InterPro" id="IPR050431">
    <property type="entry name" value="Adaptor_comp_med_subunit"/>
</dbReference>
<dbReference type="EMBL" id="NDHI03003390">
    <property type="protein sequence ID" value="PNJ69133.1"/>
    <property type="molecule type" value="Genomic_DNA"/>
</dbReference>
<keyword evidence="4" id="KW-0472">Membrane</keyword>
<name>A0A2J8WH77_PONAB</name>
<feature type="non-terminal residue" evidence="6">
    <location>
        <position position="1"/>
    </location>
</feature>
<proteinExistence type="predicted"/>
<feature type="domain" description="MHD" evidence="5">
    <location>
        <begin position="1"/>
        <end position="122"/>
    </location>
</feature>
<evidence type="ECO:0000256" key="4">
    <source>
        <dbReference type="ARBA" id="ARBA00023136"/>
    </source>
</evidence>
<reference evidence="6" key="1">
    <citation type="submission" date="2017-12" db="EMBL/GenBank/DDBJ databases">
        <title>High-resolution comparative analysis of great ape genomes.</title>
        <authorList>
            <person name="Pollen A."/>
            <person name="Hastie A."/>
            <person name="Hormozdiari F."/>
            <person name="Dougherty M."/>
            <person name="Liu R."/>
            <person name="Chaisson M."/>
            <person name="Hoppe E."/>
            <person name="Hill C."/>
            <person name="Pang A."/>
            <person name="Hillier L."/>
            <person name="Baker C."/>
            <person name="Armstrong J."/>
            <person name="Shendure J."/>
            <person name="Paten B."/>
            <person name="Wilson R."/>
            <person name="Chao H."/>
            <person name="Schneider V."/>
            <person name="Ventura M."/>
            <person name="Kronenberg Z."/>
            <person name="Murali S."/>
            <person name="Gordon D."/>
            <person name="Cantsilieris S."/>
            <person name="Munson K."/>
            <person name="Nelson B."/>
            <person name="Raja A."/>
            <person name="Underwood J."/>
            <person name="Diekhans M."/>
            <person name="Fiddes I."/>
            <person name="Haussler D."/>
            <person name="Eichler E."/>
        </authorList>
    </citation>
    <scope>NUCLEOTIDE SEQUENCE [LARGE SCALE GENOMIC DNA]</scope>
    <source>
        <strain evidence="6">Susie</strain>
    </source>
</reference>
<accession>A0A2J8WH77</accession>
<protein>
    <submittedName>
        <fullName evidence="6">AP2M1 isoform 22</fullName>
    </submittedName>
</protein>